<keyword evidence="3" id="KW-1185">Reference proteome</keyword>
<comment type="caution">
    <text evidence="2">The sequence shown here is derived from an EMBL/GenBank/DDBJ whole genome shotgun (WGS) entry which is preliminary data.</text>
</comment>
<dbReference type="EMBL" id="MNAD01001650">
    <property type="protein sequence ID" value="OJT02731.1"/>
    <property type="molecule type" value="Genomic_DNA"/>
</dbReference>
<evidence type="ECO:0000256" key="1">
    <source>
        <dbReference type="SAM" id="MobiDB-lite"/>
    </source>
</evidence>
<evidence type="ECO:0000313" key="3">
    <source>
        <dbReference type="Proteomes" id="UP000184267"/>
    </source>
</evidence>
<proteinExistence type="predicted"/>
<evidence type="ECO:0000313" key="2">
    <source>
        <dbReference type="EMBL" id="OJT02731.1"/>
    </source>
</evidence>
<feature type="compositionally biased region" description="Polar residues" evidence="1">
    <location>
        <begin position="173"/>
        <end position="187"/>
    </location>
</feature>
<feature type="region of interest" description="Disordered" evidence="1">
    <location>
        <begin position="16"/>
        <end position="40"/>
    </location>
</feature>
<organism evidence="2 3">
    <name type="scientific">Trametes pubescens</name>
    <name type="common">White-rot fungus</name>
    <dbReference type="NCBI Taxonomy" id="154538"/>
    <lineage>
        <taxon>Eukaryota</taxon>
        <taxon>Fungi</taxon>
        <taxon>Dikarya</taxon>
        <taxon>Basidiomycota</taxon>
        <taxon>Agaricomycotina</taxon>
        <taxon>Agaricomycetes</taxon>
        <taxon>Polyporales</taxon>
        <taxon>Polyporaceae</taxon>
        <taxon>Trametes</taxon>
    </lineage>
</organism>
<dbReference type="Proteomes" id="UP000184267">
    <property type="component" value="Unassembled WGS sequence"/>
</dbReference>
<reference evidence="2 3" key="1">
    <citation type="submission" date="2016-10" db="EMBL/GenBank/DDBJ databases">
        <title>Genome sequence of the basidiomycete white-rot fungus Trametes pubescens.</title>
        <authorList>
            <person name="Makela M.R."/>
            <person name="Granchi Z."/>
            <person name="Peng M."/>
            <person name="De Vries R.P."/>
            <person name="Grigoriev I."/>
            <person name="Riley R."/>
            <person name="Hilden K."/>
        </authorList>
    </citation>
    <scope>NUCLEOTIDE SEQUENCE [LARGE SCALE GENOMIC DNA]</scope>
    <source>
        <strain evidence="2 3">FBCC735</strain>
    </source>
</reference>
<protein>
    <submittedName>
        <fullName evidence="2">Uncharacterized protein</fullName>
    </submittedName>
</protein>
<feature type="region of interest" description="Disordered" evidence="1">
    <location>
        <begin position="169"/>
        <end position="197"/>
    </location>
</feature>
<feature type="region of interest" description="Disordered" evidence="1">
    <location>
        <begin position="117"/>
        <end position="141"/>
    </location>
</feature>
<sequence>MRALLASDVSRTTRPLDAAALAHPPNLPPRADPKSPEAIALGPFSKRREVNLRWRFFQEELQRTLFPLQVAVQEAPASGGGTVPRQTDMAAVARAGLRPVGLQGSGVFEEIEALASPPSKVRQSANRASQEGAAEEPAPTFDSHLPARFLRRRYQQLLARIPVLVHLPPRKTPSGTQTGKFQVTLSPNAARRTAPAHRMAGEAELAWIERAKVLAPSKKK</sequence>
<gene>
    <name evidence="2" type="ORF">TRAPUB_6725</name>
</gene>
<dbReference type="OrthoDB" id="198652at2759"/>
<dbReference type="AlphaFoldDB" id="A0A1M2V575"/>
<accession>A0A1M2V575</accession>
<name>A0A1M2V575_TRAPU</name>